<protein>
    <submittedName>
        <fullName evidence="7">S41 family peptidase</fullName>
    </submittedName>
</protein>
<dbReference type="InterPro" id="IPR055210">
    <property type="entry name" value="CtpA/B_N"/>
</dbReference>
<accession>A0A5C0SIQ8</accession>
<dbReference type="GO" id="GO:0008236">
    <property type="term" value="F:serine-type peptidase activity"/>
    <property type="evidence" value="ECO:0007669"/>
    <property type="project" value="UniProtKB-KW"/>
</dbReference>
<dbReference type="SMART" id="SM00245">
    <property type="entry name" value="TSPc"/>
    <property type="match status" value="1"/>
</dbReference>
<dbReference type="InterPro" id="IPR001478">
    <property type="entry name" value="PDZ"/>
</dbReference>
<dbReference type="SUPFAM" id="SSF52096">
    <property type="entry name" value="ClpP/crotonase"/>
    <property type="match status" value="1"/>
</dbReference>
<keyword evidence="2 5" id="KW-0645">Protease</keyword>
<dbReference type="CDD" id="cd06782">
    <property type="entry name" value="cpPDZ_CPP-like"/>
    <property type="match status" value="1"/>
</dbReference>
<dbReference type="InterPro" id="IPR029045">
    <property type="entry name" value="ClpP/crotonase-like_dom_sf"/>
</dbReference>
<feature type="domain" description="PDZ" evidence="6">
    <location>
        <begin position="104"/>
        <end position="170"/>
    </location>
</feature>
<comment type="similarity">
    <text evidence="1 5">Belongs to the peptidase S41A family.</text>
</comment>
<evidence type="ECO:0000256" key="1">
    <source>
        <dbReference type="ARBA" id="ARBA00009179"/>
    </source>
</evidence>
<dbReference type="InterPro" id="IPR036034">
    <property type="entry name" value="PDZ_sf"/>
</dbReference>
<sequence>MSKKRAAVGAIILVLITTFLTFTVSNVVGLTLGDKVIISKQNYEYFKSIHKSYKKILSLKGFIEENYYKPVDVSKFEDGMIKGMFESLEDPYSVYMDKKEFSNFMEHTKGTYGGIGVIMTPGTDGFITVVAPIEDTPGERAGMKSGDKIIKVNDKEVTAEKLDEAVAMIKGKPGTKVNLTIMRPGKKEPFSVELRREEIRLKTVKSRMLEDGIGYIRITMFDEKTSDDFLKHLAKLEKKNIKGLIIDLRDNPGGLLSECVRIADRLLGEQVIVYTQDRTGHRKYEKSDKRHVDYPFVLLVNGGSASASEILSGAVKDTKSGTLIGTTTFGKGLVQQVKPLNDGTGFKLTTAQYFTPNGIYIHGKGIEPDIFIDLPEELKERVDLTDEEDVQLQKGISVLKQKIAKH</sequence>
<dbReference type="Gene3D" id="3.30.750.44">
    <property type="match status" value="1"/>
</dbReference>
<dbReference type="NCBIfam" id="TIGR00225">
    <property type="entry name" value="prc"/>
    <property type="match status" value="1"/>
</dbReference>
<gene>
    <name evidence="7" type="ORF">FQB35_03810</name>
</gene>
<dbReference type="GO" id="GO:0007165">
    <property type="term" value="P:signal transduction"/>
    <property type="evidence" value="ECO:0007669"/>
    <property type="project" value="TreeGrafter"/>
</dbReference>
<dbReference type="Proteomes" id="UP000324646">
    <property type="component" value="Chromosome"/>
</dbReference>
<name>A0A5C0SIQ8_CRATE</name>
<dbReference type="InterPro" id="IPR005151">
    <property type="entry name" value="Tail-specific_protease"/>
</dbReference>
<dbReference type="PANTHER" id="PTHR32060">
    <property type="entry name" value="TAIL-SPECIFIC PROTEASE"/>
    <property type="match status" value="1"/>
</dbReference>
<dbReference type="AlphaFoldDB" id="A0A5C0SIQ8"/>
<reference evidence="7 8" key="1">
    <citation type="submission" date="2019-07" db="EMBL/GenBank/DDBJ databases">
        <title>Complete genome of Crassaminicella thermophila SY095.</title>
        <authorList>
            <person name="Li X."/>
        </authorList>
    </citation>
    <scope>NUCLEOTIDE SEQUENCE [LARGE SCALE GENOMIC DNA]</scope>
    <source>
        <strain evidence="7 8">SY095</strain>
    </source>
</reference>
<dbReference type="InterPro" id="IPR041489">
    <property type="entry name" value="PDZ_6"/>
</dbReference>
<evidence type="ECO:0000256" key="3">
    <source>
        <dbReference type="ARBA" id="ARBA00022801"/>
    </source>
</evidence>
<dbReference type="SUPFAM" id="SSF50156">
    <property type="entry name" value="PDZ domain-like"/>
    <property type="match status" value="1"/>
</dbReference>
<dbReference type="Gene3D" id="3.90.226.10">
    <property type="entry name" value="2-enoyl-CoA Hydratase, Chain A, domain 1"/>
    <property type="match status" value="1"/>
</dbReference>
<evidence type="ECO:0000313" key="7">
    <source>
        <dbReference type="EMBL" id="QEK13577.1"/>
    </source>
</evidence>
<dbReference type="OrthoDB" id="9812068at2"/>
<evidence type="ECO:0000313" key="8">
    <source>
        <dbReference type="Proteomes" id="UP000324646"/>
    </source>
</evidence>
<organism evidence="7 8">
    <name type="scientific">Crassaminicella thermophila</name>
    <dbReference type="NCBI Taxonomy" id="2599308"/>
    <lineage>
        <taxon>Bacteria</taxon>
        <taxon>Bacillati</taxon>
        <taxon>Bacillota</taxon>
        <taxon>Clostridia</taxon>
        <taxon>Eubacteriales</taxon>
        <taxon>Clostridiaceae</taxon>
        <taxon>Crassaminicella</taxon>
    </lineage>
</organism>
<evidence type="ECO:0000256" key="5">
    <source>
        <dbReference type="RuleBase" id="RU004404"/>
    </source>
</evidence>
<dbReference type="Pfam" id="PF03572">
    <property type="entry name" value="Peptidase_S41"/>
    <property type="match status" value="1"/>
</dbReference>
<proteinExistence type="inferred from homology"/>
<evidence type="ECO:0000256" key="4">
    <source>
        <dbReference type="ARBA" id="ARBA00022825"/>
    </source>
</evidence>
<dbReference type="EMBL" id="CP042243">
    <property type="protein sequence ID" value="QEK13577.1"/>
    <property type="molecule type" value="Genomic_DNA"/>
</dbReference>
<dbReference type="SMART" id="SM00228">
    <property type="entry name" value="PDZ"/>
    <property type="match status" value="1"/>
</dbReference>
<dbReference type="Pfam" id="PF17820">
    <property type="entry name" value="PDZ_6"/>
    <property type="match status" value="1"/>
</dbReference>
<dbReference type="KEGG" id="crs:FQB35_03810"/>
<dbReference type="GO" id="GO:0006508">
    <property type="term" value="P:proteolysis"/>
    <property type="evidence" value="ECO:0007669"/>
    <property type="project" value="UniProtKB-KW"/>
</dbReference>
<dbReference type="PROSITE" id="PS50106">
    <property type="entry name" value="PDZ"/>
    <property type="match status" value="1"/>
</dbReference>
<dbReference type="Gene3D" id="2.30.42.10">
    <property type="match status" value="1"/>
</dbReference>
<keyword evidence="3 5" id="KW-0378">Hydrolase</keyword>
<keyword evidence="8" id="KW-1185">Reference proteome</keyword>
<evidence type="ECO:0000256" key="2">
    <source>
        <dbReference type="ARBA" id="ARBA00022670"/>
    </source>
</evidence>
<evidence type="ECO:0000259" key="6">
    <source>
        <dbReference type="PROSITE" id="PS50106"/>
    </source>
</evidence>
<dbReference type="PANTHER" id="PTHR32060:SF30">
    <property type="entry name" value="CARBOXY-TERMINAL PROCESSING PROTEASE CTPA"/>
    <property type="match status" value="1"/>
</dbReference>
<keyword evidence="4 5" id="KW-0720">Serine protease</keyword>
<dbReference type="CDD" id="cd07560">
    <property type="entry name" value="Peptidase_S41_CPP"/>
    <property type="match status" value="1"/>
</dbReference>
<dbReference type="FunFam" id="2.30.42.10:FF:000063">
    <property type="entry name" value="Peptidase, S41 family"/>
    <property type="match status" value="1"/>
</dbReference>
<dbReference type="GO" id="GO:0004175">
    <property type="term" value="F:endopeptidase activity"/>
    <property type="evidence" value="ECO:0007669"/>
    <property type="project" value="TreeGrafter"/>
</dbReference>
<dbReference type="Pfam" id="PF22694">
    <property type="entry name" value="CtpB_N-like"/>
    <property type="match status" value="1"/>
</dbReference>
<dbReference type="GO" id="GO:0030288">
    <property type="term" value="C:outer membrane-bounded periplasmic space"/>
    <property type="evidence" value="ECO:0007669"/>
    <property type="project" value="TreeGrafter"/>
</dbReference>
<dbReference type="InterPro" id="IPR004447">
    <property type="entry name" value="Peptidase_S41A"/>
</dbReference>